<dbReference type="AlphaFoldDB" id="A0A518G256"/>
<gene>
    <name evidence="3" type="ORF">Q31a_09930</name>
</gene>
<keyword evidence="4" id="KW-1185">Reference proteome</keyword>
<dbReference type="KEGG" id="ahel:Q31a_09930"/>
<feature type="signal peptide" evidence="2">
    <location>
        <begin position="1"/>
        <end position="27"/>
    </location>
</feature>
<organism evidence="3 4">
    <name type="scientific">Aureliella helgolandensis</name>
    <dbReference type="NCBI Taxonomy" id="2527968"/>
    <lineage>
        <taxon>Bacteria</taxon>
        <taxon>Pseudomonadati</taxon>
        <taxon>Planctomycetota</taxon>
        <taxon>Planctomycetia</taxon>
        <taxon>Pirellulales</taxon>
        <taxon>Pirellulaceae</taxon>
        <taxon>Aureliella</taxon>
    </lineage>
</organism>
<dbReference type="RefSeq" id="WP_145074660.1">
    <property type="nucleotide sequence ID" value="NZ_CP036298.1"/>
</dbReference>
<dbReference type="Proteomes" id="UP000318017">
    <property type="component" value="Chromosome"/>
</dbReference>
<evidence type="ECO:0000256" key="2">
    <source>
        <dbReference type="SAM" id="SignalP"/>
    </source>
</evidence>
<evidence type="ECO:0000313" key="4">
    <source>
        <dbReference type="Proteomes" id="UP000318017"/>
    </source>
</evidence>
<feature type="coiled-coil region" evidence="1">
    <location>
        <begin position="396"/>
        <end position="427"/>
    </location>
</feature>
<evidence type="ECO:0000313" key="3">
    <source>
        <dbReference type="EMBL" id="QDV22707.1"/>
    </source>
</evidence>
<protein>
    <recommendedName>
        <fullName evidence="5">Caspase domain protein</fullName>
    </recommendedName>
</protein>
<evidence type="ECO:0000256" key="1">
    <source>
        <dbReference type="SAM" id="Coils"/>
    </source>
</evidence>
<sequence precursor="true">MKHFSLHLPSLGIALSLLTTICTSCWAEDVFVILGGGPDPTSNQVSLERNVVFAKSTIAAHSAATSSVHLLFADGENSARDLQFHPEHSTELDAEKWMLRLFGSPVSQFEYRNHQLGTAHQPATYSALKSLFGQLGRTLRAGDRLFVYVTAHGGPAVQEYDYYDDYYNDLSSAPTPNARNTTIALWDEGAIDAEEFSQWLDRFDANVPIIMIMTQCYAGGFADTIFNGSDRKAGLNLRPRCGFFAQRHDRGAAGCTPEVNEADYEEYSTYFWAALNGLDRLGNPIESPDYNLDGKVQFAEAHAFVLLNSRTIDIPITTSEVLLRKYSQLRKSSGSKERAPAETGGLLRMFLGGANSATKSPPKRSPDSELLGATESLEQIIERANVVQRTVIRELAEQLQCDLQESLANVRRHRKQAKTKLASSESKVAVEYQRLEGLKTRLTAAVQGEWPELLESTFSPTQAALAGDRSEEFMAFIDAAPESKAIKGRGEKLKELRQHASDQANLEARWHRLTNVLEIVLLQENLARVATPEVIDHYQHVIELEYGSLVQ</sequence>
<evidence type="ECO:0008006" key="5">
    <source>
        <dbReference type="Google" id="ProtNLM"/>
    </source>
</evidence>
<keyword evidence="1" id="KW-0175">Coiled coil</keyword>
<dbReference type="Gene3D" id="3.40.50.1460">
    <property type="match status" value="1"/>
</dbReference>
<dbReference type="OrthoDB" id="7064038at2"/>
<accession>A0A518G256</accession>
<keyword evidence="2" id="KW-0732">Signal</keyword>
<feature type="chain" id="PRO_5022031019" description="Caspase domain protein" evidence="2">
    <location>
        <begin position="28"/>
        <end position="551"/>
    </location>
</feature>
<dbReference type="EMBL" id="CP036298">
    <property type="protein sequence ID" value="QDV22707.1"/>
    <property type="molecule type" value="Genomic_DNA"/>
</dbReference>
<proteinExistence type="predicted"/>
<reference evidence="3 4" key="1">
    <citation type="submission" date="2019-02" db="EMBL/GenBank/DDBJ databases">
        <title>Deep-cultivation of Planctomycetes and their phenomic and genomic characterization uncovers novel biology.</title>
        <authorList>
            <person name="Wiegand S."/>
            <person name="Jogler M."/>
            <person name="Boedeker C."/>
            <person name="Pinto D."/>
            <person name="Vollmers J."/>
            <person name="Rivas-Marin E."/>
            <person name="Kohn T."/>
            <person name="Peeters S.H."/>
            <person name="Heuer A."/>
            <person name="Rast P."/>
            <person name="Oberbeckmann S."/>
            <person name="Bunk B."/>
            <person name="Jeske O."/>
            <person name="Meyerdierks A."/>
            <person name="Storesund J.E."/>
            <person name="Kallscheuer N."/>
            <person name="Luecker S."/>
            <person name="Lage O.M."/>
            <person name="Pohl T."/>
            <person name="Merkel B.J."/>
            <person name="Hornburger P."/>
            <person name="Mueller R.-W."/>
            <person name="Bruemmer F."/>
            <person name="Labrenz M."/>
            <person name="Spormann A.M."/>
            <person name="Op den Camp H."/>
            <person name="Overmann J."/>
            <person name="Amann R."/>
            <person name="Jetten M.S.M."/>
            <person name="Mascher T."/>
            <person name="Medema M.H."/>
            <person name="Devos D.P."/>
            <person name="Kaster A.-K."/>
            <person name="Ovreas L."/>
            <person name="Rohde M."/>
            <person name="Galperin M.Y."/>
            <person name="Jogler C."/>
        </authorList>
    </citation>
    <scope>NUCLEOTIDE SEQUENCE [LARGE SCALE GENOMIC DNA]</scope>
    <source>
        <strain evidence="3 4">Q31a</strain>
    </source>
</reference>
<name>A0A518G256_9BACT</name>